<feature type="domain" description="NADPH-dependent FMN reductase-like" evidence="1">
    <location>
        <begin position="6"/>
        <end position="147"/>
    </location>
</feature>
<dbReference type="InterPro" id="IPR050712">
    <property type="entry name" value="NAD(P)H-dep_reductase"/>
</dbReference>
<comment type="caution">
    <text evidence="2">The sequence shown here is derived from an EMBL/GenBank/DDBJ whole genome shotgun (WGS) entry which is preliminary data.</text>
</comment>
<gene>
    <name evidence="2" type="ORF">KIN_20660</name>
</gene>
<dbReference type="GO" id="GO:0016491">
    <property type="term" value="F:oxidoreductase activity"/>
    <property type="evidence" value="ECO:0007669"/>
    <property type="project" value="InterPro"/>
</dbReference>
<dbReference type="Pfam" id="PF03358">
    <property type="entry name" value="FMN_red"/>
    <property type="match status" value="1"/>
</dbReference>
<evidence type="ECO:0000313" key="3">
    <source>
        <dbReference type="Proteomes" id="UP000436822"/>
    </source>
</evidence>
<organism evidence="2 3">
    <name type="scientific">Litoreibacter roseus</name>
    <dbReference type="NCBI Taxonomy" id="2601869"/>
    <lineage>
        <taxon>Bacteria</taxon>
        <taxon>Pseudomonadati</taxon>
        <taxon>Pseudomonadota</taxon>
        <taxon>Alphaproteobacteria</taxon>
        <taxon>Rhodobacterales</taxon>
        <taxon>Roseobacteraceae</taxon>
        <taxon>Litoreibacter</taxon>
    </lineage>
</organism>
<proteinExistence type="predicted"/>
<dbReference type="RefSeq" id="WP_159806580.1">
    <property type="nucleotide sequence ID" value="NZ_BLJE01000002.1"/>
</dbReference>
<name>A0A6N6JIG6_9RHOB</name>
<dbReference type="PANTHER" id="PTHR30543">
    <property type="entry name" value="CHROMATE REDUCTASE"/>
    <property type="match status" value="1"/>
</dbReference>
<keyword evidence="3" id="KW-1185">Reference proteome</keyword>
<dbReference type="AlphaFoldDB" id="A0A6N6JIG6"/>
<evidence type="ECO:0000259" key="1">
    <source>
        <dbReference type="Pfam" id="PF03358"/>
    </source>
</evidence>
<dbReference type="PANTHER" id="PTHR30543:SF21">
    <property type="entry name" value="NAD(P)H-DEPENDENT FMN REDUCTASE LOT6"/>
    <property type="match status" value="1"/>
</dbReference>
<reference evidence="2 3" key="1">
    <citation type="submission" date="2019-12" db="EMBL/GenBank/DDBJ databases">
        <title>Litoreibacter badius sp. nov., a novel bacteriochlorophyll a-containing bacterium in the genus Litoreibacter.</title>
        <authorList>
            <person name="Kanamuro M."/>
            <person name="Takabe Y."/>
            <person name="Mori K."/>
            <person name="Takaichi S."/>
            <person name="Hanada S."/>
        </authorList>
    </citation>
    <scope>NUCLEOTIDE SEQUENCE [LARGE SCALE GENOMIC DNA]</scope>
    <source>
        <strain evidence="2 3">K6</strain>
    </source>
</reference>
<dbReference type="OrthoDB" id="9812295at2"/>
<dbReference type="GO" id="GO:0010181">
    <property type="term" value="F:FMN binding"/>
    <property type="evidence" value="ECO:0007669"/>
    <property type="project" value="TreeGrafter"/>
</dbReference>
<dbReference type="SUPFAM" id="SSF52218">
    <property type="entry name" value="Flavoproteins"/>
    <property type="match status" value="1"/>
</dbReference>
<sequence length="179" mass="19538">MTEYALLGISGSLRKDSFNTKLIREAARLGEATTFTEGDLNLPLFDEDLEAEKGIPAAVQTLSDKIAAADAVVISSPEYNKGIPGVLKNALDWVSRTDGNPWQDKPLAIMSATAGRAGGERTQFDLRLKMVPFQPNILQGPEVLVGGASNHFDEDGQLITDSYIDFLTKLMDKLKREIK</sequence>
<dbReference type="InterPro" id="IPR005025">
    <property type="entry name" value="FMN_Rdtase-like_dom"/>
</dbReference>
<accession>A0A6N6JIG6</accession>
<dbReference type="InterPro" id="IPR029039">
    <property type="entry name" value="Flavoprotein-like_sf"/>
</dbReference>
<evidence type="ECO:0000313" key="2">
    <source>
        <dbReference type="EMBL" id="GFE64992.1"/>
    </source>
</evidence>
<dbReference type="EMBL" id="BLJE01000002">
    <property type="protein sequence ID" value="GFE64992.1"/>
    <property type="molecule type" value="Genomic_DNA"/>
</dbReference>
<protein>
    <submittedName>
        <fullName evidence="2">NAD(P)H-dependent FMN reductase</fullName>
    </submittedName>
</protein>
<dbReference type="Proteomes" id="UP000436822">
    <property type="component" value="Unassembled WGS sequence"/>
</dbReference>
<dbReference type="GO" id="GO:0005829">
    <property type="term" value="C:cytosol"/>
    <property type="evidence" value="ECO:0007669"/>
    <property type="project" value="TreeGrafter"/>
</dbReference>
<dbReference type="Gene3D" id="3.40.50.360">
    <property type="match status" value="1"/>
</dbReference>